<feature type="binding site" evidence="7">
    <location>
        <position position="108"/>
    </location>
    <ligand>
        <name>Zn(2+)</name>
        <dbReference type="ChEBI" id="CHEBI:29105"/>
        <label>1</label>
    </ligand>
</feature>
<dbReference type="AlphaFoldDB" id="A0A1H6VS90"/>
<dbReference type="SMART" id="SM00849">
    <property type="entry name" value="Lactamase_B"/>
    <property type="match status" value="1"/>
</dbReference>
<evidence type="ECO:0000259" key="8">
    <source>
        <dbReference type="SMART" id="SM00849"/>
    </source>
</evidence>
<comment type="catalytic activity">
    <reaction evidence="1 7">
        <text>an S-(2-hydroxyacyl)glutathione + H2O = a 2-hydroxy carboxylate + glutathione + H(+)</text>
        <dbReference type="Rhea" id="RHEA:21864"/>
        <dbReference type="ChEBI" id="CHEBI:15377"/>
        <dbReference type="ChEBI" id="CHEBI:15378"/>
        <dbReference type="ChEBI" id="CHEBI:57925"/>
        <dbReference type="ChEBI" id="CHEBI:58896"/>
        <dbReference type="ChEBI" id="CHEBI:71261"/>
        <dbReference type="EC" id="3.1.2.6"/>
    </reaction>
</comment>
<feature type="binding site" evidence="7">
    <location>
        <position position="163"/>
    </location>
    <ligand>
        <name>Zn(2+)</name>
        <dbReference type="ChEBI" id="CHEBI:29105"/>
        <label>2</label>
    </ligand>
</feature>
<keyword evidence="10" id="KW-1185">Reference proteome</keyword>
<feature type="binding site" evidence="7">
    <location>
        <position position="52"/>
    </location>
    <ligand>
        <name>Zn(2+)</name>
        <dbReference type="ChEBI" id="CHEBI:29105"/>
        <label>1</label>
    </ligand>
</feature>
<dbReference type="PANTHER" id="PTHR43705:SF1">
    <property type="entry name" value="HYDROXYACYLGLUTATHIONE HYDROLASE GLOB"/>
    <property type="match status" value="1"/>
</dbReference>
<dbReference type="Proteomes" id="UP000198564">
    <property type="component" value="Unassembled WGS sequence"/>
</dbReference>
<evidence type="ECO:0000256" key="3">
    <source>
        <dbReference type="ARBA" id="ARBA00006759"/>
    </source>
</evidence>
<feature type="domain" description="Metallo-beta-lactamase" evidence="8">
    <location>
        <begin position="11"/>
        <end position="163"/>
    </location>
</feature>
<dbReference type="HAMAP" id="MF_01374">
    <property type="entry name" value="Glyoxalase_2"/>
    <property type="match status" value="1"/>
</dbReference>
<evidence type="ECO:0000256" key="7">
    <source>
        <dbReference type="HAMAP-Rule" id="MF_01374"/>
    </source>
</evidence>
<dbReference type="InterPro" id="IPR032282">
    <property type="entry name" value="HAGH_C"/>
</dbReference>
<feature type="binding site" evidence="7">
    <location>
        <position position="57"/>
    </location>
    <ligand>
        <name>Zn(2+)</name>
        <dbReference type="ChEBI" id="CHEBI:29105"/>
        <label>2</label>
    </ligand>
</feature>
<dbReference type="InterPro" id="IPR001279">
    <property type="entry name" value="Metallo-B-lactamas"/>
</dbReference>
<dbReference type="CDD" id="cd07723">
    <property type="entry name" value="hydroxyacylglutathione_hydrolase_MBL-fold"/>
    <property type="match status" value="1"/>
</dbReference>
<sequence length="233" mass="25883">MTIHPIKALSENYIWIIEKGTESIVVDPGEAEGVLEYLKENERSLTAILLTHKHDDHTAGVNKLIASYPGTSVYGPEETDNFNTKTLKDGDTFELLGETFEVFITAGHTDGHISLLTRHALFCGDALFSGGCGRVFTGDYQAQFAALQKFKQLNDDVNVYAGHEYTEKNLKFAESIESDNQTIKEALEGVKDLRKDGKPTLPSTIGKEKGINLLLKAETLNEFIELRNARDNF</sequence>
<dbReference type="InterPro" id="IPR035680">
    <property type="entry name" value="Clx_II_MBL"/>
</dbReference>
<evidence type="ECO:0000256" key="6">
    <source>
        <dbReference type="ARBA" id="ARBA00022833"/>
    </source>
</evidence>
<dbReference type="GO" id="GO:0004416">
    <property type="term" value="F:hydroxyacylglutathione hydrolase activity"/>
    <property type="evidence" value="ECO:0007669"/>
    <property type="project" value="UniProtKB-UniRule"/>
</dbReference>
<feature type="binding site" evidence="7">
    <location>
        <position position="125"/>
    </location>
    <ligand>
        <name>Zn(2+)</name>
        <dbReference type="ChEBI" id="CHEBI:29105"/>
        <label>1</label>
    </ligand>
</feature>
<dbReference type="GO" id="GO:0019243">
    <property type="term" value="P:methylglyoxal catabolic process to D-lactate via S-lactoyl-glutathione"/>
    <property type="evidence" value="ECO:0007669"/>
    <property type="project" value="UniProtKB-UniRule"/>
</dbReference>
<dbReference type="GO" id="GO:0046872">
    <property type="term" value="F:metal ion binding"/>
    <property type="evidence" value="ECO:0007669"/>
    <property type="project" value="UniProtKB-KW"/>
</dbReference>
<evidence type="ECO:0000256" key="2">
    <source>
        <dbReference type="ARBA" id="ARBA00004963"/>
    </source>
</evidence>
<dbReference type="Pfam" id="PF16123">
    <property type="entry name" value="HAGH_C"/>
    <property type="match status" value="1"/>
</dbReference>
<evidence type="ECO:0000313" key="10">
    <source>
        <dbReference type="Proteomes" id="UP000198564"/>
    </source>
</evidence>
<dbReference type="STRING" id="1130080.SAMN04488113_1549"/>
<dbReference type="EMBL" id="FNYW01000054">
    <property type="protein sequence ID" value="SEJ03510.1"/>
    <property type="molecule type" value="Genomic_DNA"/>
</dbReference>
<dbReference type="OrthoDB" id="9802897at2"/>
<dbReference type="PANTHER" id="PTHR43705">
    <property type="entry name" value="HYDROXYACYLGLUTATHIONE HYDROLASE"/>
    <property type="match status" value="1"/>
</dbReference>
<keyword evidence="4 7" id="KW-0479">Metal-binding</keyword>
<proteinExistence type="inferred from homology"/>
<dbReference type="InterPro" id="IPR050110">
    <property type="entry name" value="Glyoxalase_II_hydrolase"/>
</dbReference>
<comment type="function">
    <text evidence="7">Thiolesterase that catalyzes the hydrolysis of S-D-lactoyl-glutathione to form glutathione and D-lactic acid.</text>
</comment>
<dbReference type="EC" id="3.1.2.6" evidence="7"/>
<reference evidence="10" key="1">
    <citation type="submission" date="2016-10" db="EMBL/GenBank/DDBJ databases">
        <authorList>
            <person name="Varghese N."/>
            <person name="Submissions S."/>
        </authorList>
    </citation>
    <scope>NUCLEOTIDE SEQUENCE [LARGE SCALE GENOMIC DNA]</scope>
    <source>
        <strain evidence="10">DSM 25751</strain>
    </source>
</reference>
<accession>A0A1H6VS90</accession>
<dbReference type="InterPro" id="IPR036866">
    <property type="entry name" value="RibonucZ/Hydroxyglut_hydro"/>
</dbReference>
<dbReference type="Pfam" id="PF00753">
    <property type="entry name" value="Lactamase_B"/>
    <property type="match status" value="1"/>
</dbReference>
<keyword evidence="6 7" id="KW-0862">Zinc</keyword>
<keyword evidence="5 7" id="KW-0378">Hydrolase</keyword>
<comment type="subunit">
    <text evidence="7">Monomer.</text>
</comment>
<feature type="binding site" evidence="7">
    <location>
        <position position="54"/>
    </location>
    <ligand>
        <name>Zn(2+)</name>
        <dbReference type="ChEBI" id="CHEBI:29105"/>
        <label>1</label>
    </ligand>
</feature>
<organism evidence="9 10">
    <name type="scientific">Alkalibacterium gilvum</name>
    <dbReference type="NCBI Taxonomy" id="1130080"/>
    <lineage>
        <taxon>Bacteria</taxon>
        <taxon>Bacillati</taxon>
        <taxon>Bacillota</taxon>
        <taxon>Bacilli</taxon>
        <taxon>Lactobacillales</taxon>
        <taxon>Carnobacteriaceae</taxon>
        <taxon>Alkalibacterium</taxon>
    </lineage>
</organism>
<dbReference type="InterPro" id="IPR017782">
    <property type="entry name" value="Hydroxyacylglutathione_Hdrlase"/>
</dbReference>
<gene>
    <name evidence="7" type="primary">gloB</name>
    <name evidence="9" type="ORF">SAMN04488113_1549</name>
</gene>
<comment type="cofactor">
    <cofactor evidence="7">
        <name>Zn(2+)</name>
        <dbReference type="ChEBI" id="CHEBI:29105"/>
    </cofactor>
    <text evidence="7">Binds 2 Zn(2+) ions per subunit.</text>
</comment>
<protein>
    <recommendedName>
        <fullName evidence="7">Hydroxyacylglutathione hydrolase</fullName>
        <ecNumber evidence="7">3.1.2.6</ecNumber>
    </recommendedName>
    <alternativeName>
        <fullName evidence="7">Glyoxalase II</fullName>
        <shortName evidence="7">Glx II</shortName>
    </alternativeName>
</protein>
<comment type="pathway">
    <text evidence="2 7">Secondary metabolite metabolism; methylglyoxal degradation; (R)-lactate from methylglyoxal: step 2/2.</text>
</comment>
<evidence type="ECO:0000256" key="1">
    <source>
        <dbReference type="ARBA" id="ARBA00001623"/>
    </source>
</evidence>
<dbReference type="SUPFAM" id="SSF56281">
    <property type="entry name" value="Metallo-hydrolase/oxidoreductase"/>
    <property type="match status" value="1"/>
</dbReference>
<comment type="similarity">
    <text evidence="3 7">Belongs to the metallo-beta-lactamase superfamily. Glyoxalase II family.</text>
</comment>
<evidence type="ECO:0000256" key="4">
    <source>
        <dbReference type="ARBA" id="ARBA00022723"/>
    </source>
</evidence>
<dbReference type="UniPathway" id="UPA00619">
    <property type="reaction ID" value="UER00676"/>
</dbReference>
<name>A0A1H6VS90_9LACT</name>
<feature type="binding site" evidence="7">
    <location>
        <position position="125"/>
    </location>
    <ligand>
        <name>Zn(2+)</name>
        <dbReference type="ChEBI" id="CHEBI:29105"/>
        <label>2</label>
    </ligand>
</feature>
<dbReference type="NCBIfam" id="TIGR03413">
    <property type="entry name" value="GSH_gloB"/>
    <property type="match status" value="1"/>
</dbReference>
<dbReference type="Gene3D" id="3.60.15.10">
    <property type="entry name" value="Ribonuclease Z/Hydroxyacylglutathione hydrolase-like"/>
    <property type="match status" value="1"/>
</dbReference>
<evidence type="ECO:0000256" key="5">
    <source>
        <dbReference type="ARBA" id="ARBA00022801"/>
    </source>
</evidence>
<evidence type="ECO:0000313" key="9">
    <source>
        <dbReference type="EMBL" id="SEJ03510.1"/>
    </source>
</evidence>
<feature type="binding site" evidence="7">
    <location>
        <position position="56"/>
    </location>
    <ligand>
        <name>Zn(2+)</name>
        <dbReference type="ChEBI" id="CHEBI:29105"/>
        <label>2</label>
    </ligand>
</feature>
<dbReference type="RefSeq" id="WP_091636581.1">
    <property type="nucleotide sequence ID" value="NZ_FNYW01000054.1"/>
</dbReference>